<dbReference type="InterPro" id="IPR050313">
    <property type="entry name" value="Carb_Metab_HTH_regulators"/>
</dbReference>
<dbReference type="PROSITE" id="PS51000">
    <property type="entry name" value="HTH_DEOR_2"/>
    <property type="match status" value="1"/>
</dbReference>
<dbReference type="KEGG" id="dmr:Deima_1923"/>
<dbReference type="SMART" id="SM01134">
    <property type="entry name" value="DeoRC"/>
    <property type="match status" value="1"/>
</dbReference>
<dbReference type="RefSeq" id="WP_013557073.1">
    <property type="nucleotide sequence ID" value="NC_014958.1"/>
</dbReference>
<dbReference type="PANTHER" id="PTHR30363:SF4">
    <property type="entry name" value="GLYCEROL-3-PHOSPHATE REGULON REPRESSOR"/>
    <property type="match status" value="1"/>
</dbReference>
<evidence type="ECO:0000256" key="4">
    <source>
        <dbReference type="ARBA" id="ARBA00023163"/>
    </source>
</evidence>
<keyword evidence="7" id="KW-1185">Reference proteome</keyword>
<dbReference type="GO" id="GO:0003700">
    <property type="term" value="F:DNA-binding transcription factor activity"/>
    <property type="evidence" value="ECO:0007669"/>
    <property type="project" value="InterPro"/>
</dbReference>
<keyword evidence="4" id="KW-0804">Transcription</keyword>
<sequence length="262" mass="28725">MTQPLAEERHAQILSLLMQRGSCRTTEIVDRLGISGSTVRRDLDLLAERGLIRKVHGGAIINSQDQVYQERQTLGQREKERIGQLALTLLAPGQILYLDAGTTALQVALALKRTPALTRTLRVVTHGINVAYELNGECQLMVIGGENYGSTYSLVGPDALSIIERYSYDVFLVGCTSIDPARGLTNSNLIEAQQKTAIMARARQSVLIADHSKWNVPGFATFAALSDVRTWVTDAAPPDARTHFERAGVRVLDERPAQPPQP</sequence>
<reference evidence="7" key="2">
    <citation type="submission" date="2011-01" db="EMBL/GenBank/DDBJ databases">
        <title>The complete genome of Deinococcus maricopensis DSM 21211.</title>
        <authorList>
            <consortium name="US DOE Joint Genome Institute (JGI-PGF)"/>
            <person name="Lucas S."/>
            <person name="Copeland A."/>
            <person name="Lapidus A."/>
            <person name="Goodwin L."/>
            <person name="Pitluck S."/>
            <person name="Kyrpides N."/>
            <person name="Mavromatis K."/>
            <person name="Pagani I."/>
            <person name="Ivanova N."/>
            <person name="Ovchinnikova G."/>
            <person name="Zeytun A."/>
            <person name="Detter J.C."/>
            <person name="Han C."/>
            <person name="Land M."/>
            <person name="Hauser L."/>
            <person name="Markowitz V."/>
            <person name="Cheng J.-F."/>
            <person name="Hugenholtz P."/>
            <person name="Woyke T."/>
            <person name="Wu D."/>
            <person name="Pukall R."/>
            <person name="Gehrich-Schroeter G."/>
            <person name="Brambilla E."/>
            <person name="Klenk H.-P."/>
            <person name="Eisen J.A."/>
        </authorList>
    </citation>
    <scope>NUCLEOTIDE SEQUENCE [LARGE SCALE GENOMIC DNA]</scope>
    <source>
        <strain evidence="7">DSM 21211 / LMG 22137 / NRRL B-23946 / LB-34</strain>
    </source>
</reference>
<keyword evidence="2" id="KW-0805">Transcription regulation</keyword>
<dbReference type="SMART" id="SM00420">
    <property type="entry name" value="HTH_DEOR"/>
    <property type="match status" value="1"/>
</dbReference>
<evidence type="ECO:0000313" key="6">
    <source>
        <dbReference type="EMBL" id="ADV67568.1"/>
    </source>
</evidence>
<evidence type="ECO:0000259" key="5">
    <source>
        <dbReference type="PROSITE" id="PS51000"/>
    </source>
</evidence>
<protein>
    <submittedName>
        <fullName evidence="6">Transcriptional regulator, DeoR family</fullName>
    </submittedName>
</protein>
<dbReference type="STRING" id="709986.Deima_1923"/>
<dbReference type="PROSITE" id="PS00894">
    <property type="entry name" value="HTH_DEOR_1"/>
    <property type="match status" value="1"/>
</dbReference>
<dbReference type="SUPFAM" id="SSF46785">
    <property type="entry name" value="Winged helix' DNA-binding domain"/>
    <property type="match status" value="1"/>
</dbReference>
<dbReference type="eggNOG" id="COG1349">
    <property type="taxonomic scope" value="Bacteria"/>
</dbReference>
<accession>E8U929</accession>
<reference evidence="6 7" key="1">
    <citation type="journal article" date="2011" name="Stand. Genomic Sci.">
        <title>Complete genome sequence of Deinococcus maricopensis type strain (LB-34).</title>
        <authorList>
            <person name="Pukall R."/>
            <person name="Zeytun A."/>
            <person name="Lucas S."/>
            <person name="Lapidus A."/>
            <person name="Hammon N."/>
            <person name="Deshpande S."/>
            <person name="Nolan M."/>
            <person name="Cheng J.F."/>
            <person name="Pitluck S."/>
            <person name="Liolios K."/>
            <person name="Pagani I."/>
            <person name="Mikhailova N."/>
            <person name="Ivanova N."/>
            <person name="Mavromatis K."/>
            <person name="Pati A."/>
            <person name="Tapia R."/>
            <person name="Han C."/>
            <person name="Goodwin L."/>
            <person name="Chen A."/>
            <person name="Palaniappan K."/>
            <person name="Land M."/>
            <person name="Hauser L."/>
            <person name="Chang Y.J."/>
            <person name="Jeffries C.D."/>
            <person name="Brambilla E.M."/>
            <person name="Rohde M."/>
            <person name="Goker M."/>
            <person name="Detter J.C."/>
            <person name="Woyke T."/>
            <person name="Bristow J."/>
            <person name="Eisen J.A."/>
            <person name="Markowitz V."/>
            <person name="Hugenholtz P."/>
            <person name="Kyrpides N.C."/>
            <person name="Klenk H.P."/>
        </authorList>
    </citation>
    <scope>NUCLEOTIDE SEQUENCE [LARGE SCALE GENOMIC DNA]</scope>
    <source>
        <strain evidence="7">DSM 21211 / LMG 22137 / NRRL B-23946 / LB-34</strain>
    </source>
</reference>
<dbReference type="InterPro" id="IPR036390">
    <property type="entry name" value="WH_DNA-bd_sf"/>
</dbReference>
<dbReference type="Gene3D" id="3.40.50.1360">
    <property type="match status" value="1"/>
</dbReference>
<dbReference type="InterPro" id="IPR014036">
    <property type="entry name" value="DeoR-like_C"/>
</dbReference>
<dbReference type="InterPro" id="IPR018356">
    <property type="entry name" value="Tscrpt_reg_HTH_DeoR_CS"/>
</dbReference>
<dbReference type="OrthoDB" id="9798651at2"/>
<dbReference type="PANTHER" id="PTHR30363">
    <property type="entry name" value="HTH-TYPE TRANSCRIPTIONAL REGULATOR SRLR-RELATED"/>
    <property type="match status" value="1"/>
</dbReference>
<dbReference type="CDD" id="cd00090">
    <property type="entry name" value="HTH_ARSR"/>
    <property type="match status" value="1"/>
</dbReference>
<dbReference type="EMBL" id="CP002454">
    <property type="protein sequence ID" value="ADV67568.1"/>
    <property type="molecule type" value="Genomic_DNA"/>
</dbReference>
<evidence type="ECO:0000256" key="2">
    <source>
        <dbReference type="ARBA" id="ARBA00023015"/>
    </source>
</evidence>
<dbReference type="Pfam" id="PF08220">
    <property type="entry name" value="HTH_DeoR"/>
    <property type="match status" value="1"/>
</dbReference>
<dbReference type="AlphaFoldDB" id="E8U929"/>
<dbReference type="SUPFAM" id="SSF100950">
    <property type="entry name" value="NagB/RpiA/CoA transferase-like"/>
    <property type="match status" value="1"/>
</dbReference>
<gene>
    <name evidence="6" type="ordered locus">Deima_1923</name>
</gene>
<evidence type="ECO:0000256" key="3">
    <source>
        <dbReference type="ARBA" id="ARBA00023125"/>
    </source>
</evidence>
<keyword evidence="3" id="KW-0238">DNA-binding</keyword>
<evidence type="ECO:0000256" key="1">
    <source>
        <dbReference type="ARBA" id="ARBA00022491"/>
    </source>
</evidence>
<dbReference type="Proteomes" id="UP000008635">
    <property type="component" value="Chromosome"/>
</dbReference>
<dbReference type="InterPro" id="IPR037171">
    <property type="entry name" value="NagB/RpiA_transferase-like"/>
</dbReference>
<dbReference type="PRINTS" id="PR00037">
    <property type="entry name" value="HTHLACR"/>
</dbReference>
<dbReference type="InterPro" id="IPR011991">
    <property type="entry name" value="ArsR-like_HTH"/>
</dbReference>
<evidence type="ECO:0000313" key="7">
    <source>
        <dbReference type="Proteomes" id="UP000008635"/>
    </source>
</evidence>
<dbReference type="InterPro" id="IPR001034">
    <property type="entry name" value="DeoR_HTH"/>
</dbReference>
<dbReference type="InterPro" id="IPR036388">
    <property type="entry name" value="WH-like_DNA-bd_sf"/>
</dbReference>
<dbReference type="HOGENOM" id="CLU_060699_0_1_0"/>
<feature type="domain" description="HTH deoR-type" evidence="5">
    <location>
        <begin position="6"/>
        <end position="61"/>
    </location>
</feature>
<name>E8U929_DEIML</name>
<proteinExistence type="predicted"/>
<dbReference type="GO" id="GO:0003677">
    <property type="term" value="F:DNA binding"/>
    <property type="evidence" value="ECO:0007669"/>
    <property type="project" value="UniProtKB-KW"/>
</dbReference>
<organism evidence="6 7">
    <name type="scientific">Deinococcus maricopensis (strain DSM 21211 / LMG 22137 / NRRL B-23946 / LB-34)</name>
    <dbReference type="NCBI Taxonomy" id="709986"/>
    <lineage>
        <taxon>Bacteria</taxon>
        <taxon>Thermotogati</taxon>
        <taxon>Deinococcota</taxon>
        <taxon>Deinococci</taxon>
        <taxon>Deinococcales</taxon>
        <taxon>Deinococcaceae</taxon>
        <taxon>Deinococcus</taxon>
    </lineage>
</organism>
<keyword evidence="1" id="KW-0678">Repressor</keyword>
<dbReference type="Gene3D" id="1.10.10.10">
    <property type="entry name" value="Winged helix-like DNA-binding domain superfamily/Winged helix DNA-binding domain"/>
    <property type="match status" value="1"/>
</dbReference>
<dbReference type="Pfam" id="PF00455">
    <property type="entry name" value="DeoRC"/>
    <property type="match status" value="1"/>
</dbReference>